<evidence type="ECO:0000256" key="1">
    <source>
        <dbReference type="ARBA" id="ARBA00006611"/>
    </source>
</evidence>
<feature type="domain" description="Bacterial type II secretion system protein E" evidence="3">
    <location>
        <begin position="365"/>
        <end position="379"/>
    </location>
</feature>
<sequence length="521" mass="55352">MAAAIDSLLKILDAQKADGLVLASDRVPSLKRAGADVPLSMPKISHEMMGMFFEDLISAEQRQELDARKAVKVEHTFEGQRFSGELKIDGGRYHLSLAKARVAAGTGPSRPVPTDMRAVPDLPPVRAAATPAPVRPPAPTRASEPAIHEPPVSVPAPVVGDMSEEPDEEAQRLADELRGVLQRAHWEGAADVIFSTGLAPRVRSGGDLREIGVPATEAAILALFARVLGPEQRARLRATGSVDAALDLGGLRFRANLFRQQRGLSAALRPVRDKAPTLAELGLPDDFTALVGYPAGLVLFTGPTGSGKSTTLAALVEHVNRTAAKHVVTLEDPIEHVFTSRRSLIHQREVGRDVASFAEGLRASLREAPDVILLGEMRDPETISAALTAAETGHLVLSTLHAAGAAMAVDRIIDGFSGHQQTQVRLQLAGTLRAIVTQVLVPTARPSERAVAFEKMLVTAAVAAQIREGRGHQIATAIQTGRADGMVSLEQSLAALVRARKVSLEAAMSAAQDPEALRRSM</sequence>
<dbReference type="InterPro" id="IPR001482">
    <property type="entry name" value="T2SS/T4SS_dom"/>
</dbReference>
<organism evidence="4 5">
    <name type="scientific">Nannocystis pusilla</name>
    <dbReference type="NCBI Taxonomy" id="889268"/>
    <lineage>
        <taxon>Bacteria</taxon>
        <taxon>Pseudomonadati</taxon>
        <taxon>Myxococcota</taxon>
        <taxon>Polyangia</taxon>
        <taxon>Nannocystales</taxon>
        <taxon>Nannocystaceae</taxon>
        <taxon>Nannocystis</taxon>
    </lineage>
</organism>
<dbReference type="SUPFAM" id="SSF52540">
    <property type="entry name" value="P-loop containing nucleoside triphosphate hydrolases"/>
    <property type="match status" value="1"/>
</dbReference>
<name>A0ABS7TWW2_9BACT</name>
<gene>
    <name evidence="4" type="ORF">K7C98_26215</name>
</gene>
<dbReference type="InterPro" id="IPR003593">
    <property type="entry name" value="AAA+_ATPase"/>
</dbReference>
<evidence type="ECO:0000313" key="5">
    <source>
        <dbReference type="Proteomes" id="UP001139031"/>
    </source>
</evidence>
<comment type="similarity">
    <text evidence="1">Belongs to the GSP E family.</text>
</comment>
<dbReference type="PANTHER" id="PTHR30486:SF6">
    <property type="entry name" value="TYPE IV PILUS RETRACTATION ATPASE PILT"/>
    <property type="match status" value="1"/>
</dbReference>
<dbReference type="PANTHER" id="PTHR30486">
    <property type="entry name" value="TWITCHING MOTILITY PROTEIN PILT"/>
    <property type="match status" value="1"/>
</dbReference>
<dbReference type="Gene3D" id="3.40.50.300">
    <property type="entry name" value="P-loop containing nucleotide triphosphate hydrolases"/>
    <property type="match status" value="1"/>
</dbReference>
<protein>
    <submittedName>
        <fullName evidence="4">PilT/PilU family type 4a pilus ATPase</fullName>
    </submittedName>
</protein>
<dbReference type="EMBL" id="JAIRAU010000035">
    <property type="protein sequence ID" value="MBZ5712753.1"/>
    <property type="molecule type" value="Genomic_DNA"/>
</dbReference>
<dbReference type="NCBIfam" id="TIGR01420">
    <property type="entry name" value="pilT_fam"/>
    <property type="match status" value="1"/>
</dbReference>
<feature type="region of interest" description="Disordered" evidence="2">
    <location>
        <begin position="127"/>
        <end position="152"/>
    </location>
</feature>
<accession>A0ABS7TWW2</accession>
<evidence type="ECO:0000256" key="2">
    <source>
        <dbReference type="SAM" id="MobiDB-lite"/>
    </source>
</evidence>
<dbReference type="PROSITE" id="PS00662">
    <property type="entry name" value="T2SP_E"/>
    <property type="match status" value="1"/>
</dbReference>
<reference evidence="4" key="1">
    <citation type="submission" date="2021-08" db="EMBL/GenBank/DDBJ databases">
        <authorList>
            <person name="Stevens D.C."/>
        </authorList>
    </citation>
    <scope>NUCLEOTIDE SEQUENCE</scope>
    <source>
        <strain evidence="4">DSM 53165</strain>
    </source>
</reference>
<dbReference type="SMART" id="SM00382">
    <property type="entry name" value="AAA"/>
    <property type="match status" value="1"/>
</dbReference>
<dbReference type="Proteomes" id="UP001139031">
    <property type="component" value="Unassembled WGS sequence"/>
</dbReference>
<dbReference type="InterPro" id="IPR050921">
    <property type="entry name" value="T4SS_GSP_E_ATPase"/>
</dbReference>
<evidence type="ECO:0000313" key="4">
    <source>
        <dbReference type="EMBL" id="MBZ5712753.1"/>
    </source>
</evidence>
<proteinExistence type="inferred from homology"/>
<dbReference type="InterPro" id="IPR027417">
    <property type="entry name" value="P-loop_NTPase"/>
</dbReference>
<dbReference type="InterPro" id="IPR006321">
    <property type="entry name" value="PilT/PilU"/>
</dbReference>
<dbReference type="CDD" id="cd01131">
    <property type="entry name" value="PilT"/>
    <property type="match status" value="1"/>
</dbReference>
<dbReference type="Gene3D" id="3.30.450.90">
    <property type="match status" value="2"/>
</dbReference>
<dbReference type="RefSeq" id="WP_224194508.1">
    <property type="nucleotide sequence ID" value="NZ_JAIRAU010000035.1"/>
</dbReference>
<keyword evidence="5" id="KW-1185">Reference proteome</keyword>
<comment type="caution">
    <text evidence="4">The sequence shown here is derived from an EMBL/GenBank/DDBJ whole genome shotgun (WGS) entry which is preliminary data.</text>
</comment>
<dbReference type="Pfam" id="PF00437">
    <property type="entry name" value="T2SSE"/>
    <property type="match status" value="1"/>
</dbReference>
<evidence type="ECO:0000259" key="3">
    <source>
        <dbReference type="PROSITE" id="PS00662"/>
    </source>
</evidence>